<proteinExistence type="inferred from homology"/>
<keyword evidence="4" id="KW-0460">Magnesium</keyword>
<dbReference type="Gene3D" id="3.30.540.10">
    <property type="entry name" value="Fructose-1,6-Bisphosphatase, subunit A, domain 1"/>
    <property type="match status" value="1"/>
</dbReference>
<keyword evidence="7" id="KW-1185">Reference proteome</keyword>
<dbReference type="InterPro" id="IPR000760">
    <property type="entry name" value="Inositol_monophosphatase-like"/>
</dbReference>
<comment type="caution">
    <text evidence="6">The sequence shown here is derived from an EMBL/GenBank/DDBJ whole genome shotgun (WGS) entry which is preliminary data.</text>
</comment>
<dbReference type="CDD" id="cd01638">
    <property type="entry name" value="CysQ"/>
    <property type="match status" value="1"/>
</dbReference>
<gene>
    <name evidence="6" type="ORF">NUTIK01_22990</name>
</gene>
<evidence type="ECO:0000256" key="2">
    <source>
        <dbReference type="ARBA" id="ARBA00022723"/>
    </source>
</evidence>
<dbReference type="RefSeq" id="WP_317975199.1">
    <property type="nucleotide sequence ID" value="NZ_BTFW01000001.1"/>
</dbReference>
<evidence type="ECO:0000256" key="5">
    <source>
        <dbReference type="SAM" id="MobiDB-lite"/>
    </source>
</evidence>
<dbReference type="InterPro" id="IPR020550">
    <property type="entry name" value="Inositol_monophosphatase_CS"/>
</dbReference>
<dbReference type="PROSITE" id="PS00629">
    <property type="entry name" value="IMP_1"/>
    <property type="match status" value="1"/>
</dbReference>
<comment type="similarity">
    <text evidence="1">Belongs to the inositol monophosphatase superfamily.</text>
</comment>
<dbReference type="PANTHER" id="PTHR20854">
    <property type="entry name" value="INOSITOL MONOPHOSPHATASE"/>
    <property type="match status" value="1"/>
</dbReference>
<dbReference type="PRINTS" id="PR00377">
    <property type="entry name" value="IMPHPHTASES"/>
</dbReference>
<dbReference type="InterPro" id="IPR020583">
    <property type="entry name" value="Inositol_monoP_metal-BS"/>
</dbReference>
<dbReference type="Proteomes" id="UP001187221">
    <property type="component" value="Unassembled WGS sequence"/>
</dbReference>
<keyword evidence="2" id="KW-0479">Metal-binding</keyword>
<evidence type="ECO:0000313" key="6">
    <source>
        <dbReference type="EMBL" id="GMM61522.1"/>
    </source>
</evidence>
<dbReference type="Pfam" id="PF00459">
    <property type="entry name" value="Inositol_P"/>
    <property type="match status" value="1"/>
</dbReference>
<evidence type="ECO:0000256" key="4">
    <source>
        <dbReference type="ARBA" id="ARBA00022842"/>
    </source>
</evidence>
<protein>
    <submittedName>
        <fullName evidence="6">3'(2'),5'-bisphosphate nucleotidase CysQ</fullName>
    </submittedName>
</protein>
<evidence type="ECO:0000313" key="7">
    <source>
        <dbReference type="Proteomes" id="UP001187221"/>
    </source>
</evidence>
<accession>A0ABQ6P9D9</accession>
<dbReference type="PROSITE" id="PS00630">
    <property type="entry name" value="IMP_2"/>
    <property type="match status" value="1"/>
</dbReference>
<sequence>MIDPASLAPLVGPIVGQAGQLALDLWPGHGHAPRIWEKGPDNPVCEADIAVDRFLHQALGDLLPEAGWLSEETVDDPARLARELCWVVDPVDGTRDFVRGAPGWAVSVALIARGRPVLAVLDAPARDELWVAGAGLGATRNGLPLATSTRTRLEGARMPMDLRLPSGVELTMVDKPNSIALRMAMVASGEADLLATWRWGYEWDIAAAALIAQEAGATVTDAHGAGLVFNKPDPRAFGVLVSAPAIHDEARARVAPTTAKSLRGLGNPPQGVDLSLPVRPVAKDGAGPDGPGPDRND</sequence>
<keyword evidence="3" id="KW-0378">Hydrolase</keyword>
<name>A0ABQ6P9D9_9SPHN</name>
<dbReference type="PANTHER" id="PTHR20854:SF4">
    <property type="entry name" value="INOSITOL-1-MONOPHOSPHATASE-RELATED"/>
    <property type="match status" value="1"/>
</dbReference>
<organism evidence="6 7">
    <name type="scientific">Novosphingobium pituita</name>
    <dbReference type="NCBI Taxonomy" id="3056842"/>
    <lineage>
        <taxon>Bacteria</taxon>
        <taxon>Pseudomonadati</taxon>
        <taxon>Pseudomonadota</taxon>
        <taxon>Alphaproteobacteria</taxon>
        <taxon>Sphingomonadales</taxon>
        <taxon>Sphingomonadaceae</taxon>
        <taxon>Novosphingobium</taxon>
    </lineage>
</organism>
<dbReference type="EMBL" id="BTFW01000001">
    <property type="protein sequence ID" value="GMM61522.1"/>
    <property type="molecule type" value="Genomic_DNA"/>
</dbReference>
<dbReference type="Gene3D" id="3.40.190.80">
    <property type="match status" value="1"/>
</dbReference>
<evidence type="ECO:0000256" key="3">
    <source>
        <dbReference type="ARBA" id="ARBA00022801"/>
    </source>
</evidence>
<evidence type="ECO:0000256" key="1">
    <source>
        <dbReference type="ARBA" id="ARBA00009759"/>
    </source>
</evidence>
<dbReference type="SUPFAM" id="SSF56655">
    <property type="entry name" value="Carbohydrate phosphatase"/>
    <property type="match status" value="1"/>
</dbReference>
<reference evidence="6 7" key="1">
    <citation type="submission" date="2023-06" db="EMBL/GenBank/DDBJ databases">
        <title>Draft genome sequence of Novosphingobium sp. strain IK01.</title>
        <authorList>
            <person name="Hatamoto M."/>
            <person name="Ikarashi T."/>
            <person name="Yamaguchi T."/>
        </authorList>
    </citation>
    <scope>NUCLEOTIDE SEQUENCE [LARGE SCALE GENOMIC DNA]</scope>
    <source>
        <strain evidence="6 7">IK01</strain>
    </source>
</reference>
<feature type="region of interest" description="Disordered" evidence="5">
    <location>
        <begin position="258"/>
        <end position="297"/>
    </location>
</feature>